<dbReference type="AlphaFoldDB" id="A0A9D2KP03"/>
<dbReference type="PIRSF" id="PIRSF000390">
    <property type="entry name" value="PLP_StrS"/>
    <property type="match status" value="1"/>
</dbReference>
<feature type="active site" description="Proton acceptor" evidence="2">
    <location>
        <position position="192"/>
    </location>
</feature>
<dbReference type="Pfam" id="PF01041">
    <property type="entry name" value="DegT_DnrJ_EryC1"/>
    <property type="match status" value="1"/>
</dbReference>
<keyword evidence="3 4" id="KW-0663">Pyridoxal phosphate</keyword>
<name>A0A9D2KP03_9BACT</name>
<dbReference type="Proteomes" id="UP000823821">
    <property type="component" value="Unassembled WGS sequence"/>
</dbReference>
<evidence type="ECO:0000256" key="1">
    <source>
        <dbReference type="ARBA" id="ARBA00037999"/>
    </source>
</evidence>
<reference evidence="5" key="1">
    <citation type="journal article" date="2021" name="PeerJ">
        <title>Extensive microbial diversity within the chicken gut microbiome revealed by metagenomics and culture.</title>
        <authorList>
            <person name="Gilroy R."/>
            <person name="Ravi A."/>
            <person name="Getino M."/>
            <person name="Pursley I."/>
            <person name="Horton D.L."/>
            <person name="Alikhan N.F."/>
            <person name="Baker D."/>
            <person name="Gharbi K."/>
            <person name="Hall N."/>
            <person name="Watson M."/>
            <person name="Adriaenssens E.M."/>
            <person name="Foster-Nyarko E."/>
            <person name="Jarju S."/>
            <person name="Secka A."/>
            <person name="Antonio M."/>
            <person name="Oren A."/>
            <person name="Chaudhuri R.R."/>
            <person name="La Ragione R."/>
            <person name="Hildebrand F."/>
            <person name="Pallen M.J."/>
        </authorList>
    </citation>
    <scope>NUCLEOTIDE SEQUENCE</scope>
    <source>
        <strain evidence="5">5032</strain>
    </source>
</reference>
<comment type="caution">
    <text evidence="5">The sequence shown here is derived from an EMBL/GenBank/DDBJ whole genome shotgun (WGS) entry which is preliminary data.</text>
</comment>
<dbReference type="Gene3D" id="3.40.640.10">
    <property type="entry name" value="Type I PLP-dependent aspartate aminotransferase-like (Major domain)"/>
    <property type="match status" value="1"/>
</dbReference>
<dbReference type="GO" id="GO:0008483">
    <property type="term" value="F:transaminase activity"/>
    <property type="evidence" value="ECO:0007669"/>
    <property type="project" value="UniProtKB-KW"/>
</dbReference>
<accession>A0A9D2KP03</accession>
<evidence type="ECO:0000256" key="4">
    <source>
        <dbReference type="RuleBase" id="RU004508"/>
    </source>
</evidence>
<dbReference type="InterPro" id="IPR015424">
    <property type="entry name" value="PyrdxlP-dep_Trfase"/>
</dbReference>
<dbReference type="InterPro" id="IPR000653">
    <property type="entry name" value="DegT/StrS_aminotransferase"/>
</dbReference>
<protein>
    <submittedName>
        <fullName evidence="5">DegT/DnrJ/EryC1/StrS aminotransferase family protein</fullName>
    </submittedName>
</protein>
<dbReference type="PANTHER" id="PTHR30244">
    <property type="entry name" value="TRANSAMINASE"/>
    <property type="match status" value="1"/>
</dbReference>
<dbReference type="InterPro" id="IPR015422">
    <property type="entry name" value="PyrdxlP-dep_Trfase_small"/>
</dbReference>
<gene>
    <name evidence="5" type="ORF">H9784_01510</name>
</gene>
<reference evidence="5" key="2">
    <citation type="submission" date="2021-04" db="EMBL/GenBank/DDBJ databases">
        <authorList>
            <person name="Gilroy R."/>
        </authorList>
    </citation>
    <scope>NUCLEOTIDE SEQUENCE</scope>
    <source>
        <strain evidence="5">5032</strain>
    </source>
</reference>
<dbReference type="GO" id="GO:0000271">
    <property type="term" value="P:polysaccharide biosynthetic process"/>
    <property type="evidence" value="ECO:0007669"/>
    <property type="project" value="TreeGrafter"/>
</dbReference>
<dbReference type="GO" id="GO:0030170">
    <property type="term" value="F:pyridoxal phosphate binding"/>
    <property type="evidence" value="ECO:0007669"/>
    <property type="project" value="TreeGrafter"/>
</dbReference>
<evidence type="ECO:0000256" key="3">
    <source>
        <dbReference type="PIRSR" id="PIRSR000390-2"/>
    </source>
</evidence>
<dbReference type="InterPro" id="IPR015421">
    <property type="entry name" value="PyrdxlP-dep_Trfase_major"/>
</dbReference>
<dbReference type="PANTHER" id="PTHR30244:SF34">
    <property type="entry name" value="DTDP-4-AMINO-4,6-DIDEOXYGALACTOSE TRANSAMINASE"/>
    <property type="match status" value="1"/>
</dbReference>
<proteinExistence type="inferred from homology"/>
<sequence length="384" mass="41956">MSLRLSRSIVGAAEAEAVRRVIEEDGYLGMGNETRRFEEELAAWLGVEPWQVITANTGTAALTLAVDSLFAHSLVPHRAGALPKILVPSLTFVASFQAIVAAGCLPVACDVLPETGTIDLRDAEKRLDGDVVAIMPVHYASNPWHLDEVYDFARRKGLRVIEDAAHAFGCRHHGKKIGSFGDLVCFSFDGIKNITSGEGGCLVAFDRECAQRAADARLLSVEGDTRSRYAGTRTWTPDIKRLGWRFHLSNIMAAVGRVQLARLKPEFIPARRALAAQYAEALDGLPHLRLLQSDPEDFIVPHILPVRVLDGRKDAFKEALAARDIPTGVHYKPNHLHTFFAAPGALPLPVCERLFDELVTLPLHPGLSREDVATVCDAAREALA</sequence>
<dbReference type="Gene3D" id="3.90.1150.10">
    <property type="entry name" value="Aspartate Aminotransferase, domain 1"/>
    <property type="match status" value="1"/>
</dbReference>
<feature type="modified residue" description="N6-(pyridoxal phosphate)lysine" evidence="3">
    <location>
        <position position="192"/>
    </location>
</feature>
<dbReference type="EMBL" id="DWZD01000011">
    <property type="protein sequence ID" value="HJA78237.1"/>
    <property type="molecule type" value="Genomic_DNA"/>
</dbReference>
<dbReference type="SUPFAM" id="SSF53383">
    <property type="entry name" value="PLP-dependent transferases"/>
    <property type="match status" value="1"/>
</dbReference>
<comment type="similarity">
    <text evidence="1 4">Belongs to the DegT/DnrJ/EryC1 family.</text>
</comment>
<evidence type="ECO:0000313" key="6">
    <source>
        <dbReference type="Proteomes" id="UP000823821"/>
    </source>
</evidence>
<organism evidence="5 6">
    <name type="scientific">Candidatus Desulfovibrio intestinavium</name>
    <dbReference type="NCBI Taxonomy" id="2838534"/>
    <lineage>
        <taxon>Bacteria</taxon>
        <taxon>Pseudomonadati</taxon>
        <taxon>Thermodesulfobacteriota</taxon>
        <taxon>Desulfovibrionia</taxon>
        <taxon>Desulfovibrionales</taxon>
        <taxon>Desulfovibrionaceae</taxon>
        <taxon>Desulfovibrio</taxon>
    </lineage>
</organism>
<evidence type="ECO:0000313" key="5">
    <source>
        <dbReference type="EMBL" id="HJA78237.1"/>
    </source>
</evidence>
<keyword evidence="5" id="KW-0032">Aminotransferase</keyword>
<keyword evidence="5" id="KW-0808">Transferase</keyword>
<evidence type="ECO:0000256" key="2">
    <source>
        <dbReference type="PIRSR" id="PIRSR000390-1"/>
    </source>
</evidence>
<dbReference type="CDD" id="cd00616">
    <property type="entry name" value="AHBA_syn"/>
    <property type="match status" value="1"/>
</dbReference>